<feature type="compositionally biased region" description="Basic residues" evidence="1">
    <location>
        <begin position="42"/>
        <end position="59"/>
    </location>
</feature>
<dbReference type="InterPro" id="IPR002554">
    <property type="entry name" value="PP2A_B56"/>
</dbReference>
<feature type="compositionally biased region" description="Basic and acidic residues" evidence="1">
    <location>
        <begin position="12"/>
        <end position="23"/>
    </location>
</feature>
<evidence type="ECO:0000256" key="1">
    <source>
        <dbReference type="SAM" id="MobiDB-lite"/>
    </source>
</evidence>
<sequence length="455" mass="51354">MLDKTSSTPALTHERPVKTRPEMDPADAGPTPASIDDLSWKASRKLKQQRDLQKRRHAIHGKDRLPSSGLEHHASNVEVAKELNMLFLNRSRHYGGVFEFENDEPRERQSRQLPNSKLLAIDLLKFQVSLSSMLFGKNDESLELPLSSSSGLDLVDVYITEPWIAKTMLNIVKLDVIAQYDAFAVMLACFRVFPSRRRSIMKSVVGSCLAIFEHQAMEQMTGSTARSRKFVSMKGVIEMLNGILAVTEQELAEDSSNLGESQEAVEEYLGETCDSIFEAIKLLARCSPGKNSSPDENNRIETLQEGSDSVEATTIGALRDLLSRLTAFSPVHGEHFLTWMLRKWPQRNVQLQLFFVRFMTAVLVQFMMGGLILPHDVVSRAFSRLRTCIRSPHFLIAQEASSVCGNLQLMDMYISPDHDLREQVASALHENATGHWNDRIRQMSDEYFDLLLDLA</sequence>
<dbReference type="GO" id="GO:0007165">
    <property type="term" value="P:signal transduction"/>
    <property type="evidence" value="ECO:0007669"/>
    <property type="project" value="InterPro"/>
</dbReference>
<dbReference type="EMBL" id="JAKCXM010000461">
    <property type="protein sequence ID" value="KAJ0393794.1"/>
    <property type="molecule type" value="Genomic_DNA"/>
</dbReference>
<dbReference type="PANTHER" id="PTHR10257">
    <property type="entry name" value="SERINE/THREONINE PROTEIN PHOSPHATASE 2A PP2A REGULATORY SUBUNIT B"/>
    <property type="match status" value="1"/>
</dbReference>
<dbReference type="Gene3D" id="1.25.10.10">
    <property type="entry name" value="Leucine-rich Repeat Variant"/>
    <property type="match status" value="1"/>
</dbReference>
<keyword evidence="3" id="KW-1185">Reference proteome</keyword>
<feature type="region of interest" description="Disordered" evidence="1">
    <location>
        <begin position="1"/>
        <end position="72"/>
    </location>
</feature>
<dbReference type="InterPro" id="IPR011989">
    <property type="entry name" value="ARM-like"/>
</dbReference>
<dbReference type="Proteomes" id="UP001209570">
    <property type="component" value="Unassembled WGS sequence"/>
</dbReference>
<evidence type="ECO:0000313" key="2">
    <source>
        <dbReference type="EMBL" id="KAJ0393794.1"/>
    </source>
</evidence>
<accession>A0AAD5Q364</accession>
<name>A0AAD5Q364_PYTIN</name>
<dbReference type="PANTHER" id="PTHR10257:SF3">
    <property type="entry name" value="SERINE_THREONINE-PROTEIN PHOSPHATASE 2A 56 KDA REGULATORY SUBUNIT GAMMA ISOFORM"/>
    <property type="match status" value="1"/>
</dbReference>
<proteinExistence type="predicted"/>
<dbReference type="GO" id="GO:0019888">
    <property type="term" value="F:protein phosphatase regulator activity"/>
    <property type="evidence" value="ECO:0007669"/>
    <property type="project" value="InterPro"/>
</dbReference>
<organism evidence="2 3">
    <name type="scientific">Pythium insidiosum</name>
    <name type="common">Pythiosis disease agent</name>
    <dbReference type="NCBI Taxonomy" id="114742"/>
    <lineage>
        <taxon>Eukaryota</taxon>
        <taxon>Sar</taxon>
        <taxon>Stramenopiles</taxon>
        <taxon>Oomycota</taxon>
        <taxon>Peronosporomycetes</taxon>
        <taxon>Pythiales</taxon>
        <taxon>Pythiaceae</taxon>
        <taxon>Pythium</taxon>
    </lineage>
</organism>
<gene>
    <name evidence="2" type="ORF">P43SY_001234</name>
</gene>
<dbReference type="SUPFAM" id="SSF48371">
    <property type="entry name" value="ARM repeat"/>
    <property type="match status" value="1"/>
</dbReference>
<reference evidence="2" key="1">
    <citation type="submission" date="2021-12" db="EMBL/GenBank/DDBJ databases">
        <title>Prjna785345.</title>
        <authorList>
            <person name="Rujirawat T."/>
            <person name="Krajaejun T."/>
        </authorList>
    </citation>
    <scope>NUCLEOTIDE SEQUENCE</scope>
    <source>
        <strain evidence="2">Pi057C3</strain>
    </source>
</reference>
<dbReference type="AlphaFoldDB" id="A0AAD5Q364"/>
<dbReference type="InterPro" id="IPR016024">
    <property type="entry name" value="ARM-type_fold"/>
</dbReference>
<feature type="compositionally biased region" description="Basic and acidic residues" evidence="1">
    <location>
        <begin position="60"/>
        <end position="72"/>
    </location>
</feature>
<evidence type="ECO:0000313" key="3">
    <source>
        <dbReference type="Proteomes" id="UP001209570"/>
    </source>
</evidence>
<comment type="caution">
    <text evidence="2">The sequence shown here is derived from an EMBL/GenBank/DDBJ whole genome shotgun (WGS) entry which is preliminary data.</text>
</comment>
<feature type="compositionally biased region" description="Polar residues" evidence="1">
    <location>
        <begin position="1"/>
        <end position="10"/>
    </location>
</feature>
<dbReference type="GO" id="GO:0000159">
    <property type="term" value="C:protein phosphatase type 2A complex"/>
    <property type="evidence" value="ECO:0007669"/>
    <property type="project" value="InterPro"/>
</dbReference>
<dbReference type="Pfam" id="PF01603">
    <property type="entry name" value="B56"/>
    <property type="match status" value="1"/>
</dbReference>
<protein>
    <submittedName>
        <fullName evidence="2">Uncharacterized protein</fullName>
    </submittedName>
</protein>